<name>A0ABS5VKH3_9BACT</name>
<feature type="signal peptide" evidence="2">
    <location>
        <begin position="1"/>
        <end position="21"/>
    </location>
</feature>
<dbReference type="InterPro" id="IPR011990">
    <property type="entry name" value="TPR-like_helical_dom_sf"/>
</dbReference>
<dbReference type="SUPFAM" id="SSF48452">
    <property type="entry name" value="TPR-like"/>
    <property type="match status" value="1"/>
</dbReference>
<evidence type="ECO:0000256" key="2">
    <source>
        <dbReference type="SAM" id="SignalP"/>
    </source>
</evidence>
<dbReference type="Pfam" id="PF07676">
    <property type="entry name" value="PD40"/>
    <property type="match status" value="1"/>
</dbReference>
<dbReference type="InterPro" id="IPR019734">
    <property type="entry name" value="TPR_rpt"/>
</dbReference>
<dbReference type="PROSITE" id="PS50005">
    <property type="entry name" value="TPR"/>
    <property type="match status" value="1"/>
</dbReference>
<dbReference type="Gene3D" id="1.25.40.10">
    <property type="entry name" value="Tetratricopeptide repeat domain"/>
    <property type="match status" value="1"/>
</dbReference>
<keyword evidence="1" id="KW-0802">TPR repeat</keyword>
<comment type="caution">
    <text evidence="3">The sequence shown here is derived from an EMBL/GenBank/DDBJ whole genome shotgun (WGS) entry which is preliminary data.</text>
</comment>
<accession>A0ABS5VKH3</accession>
<dbReference type="EMBL" id="JAHESD010000002">
    <property type="protein sequence ID" value="MBT1701938.1"/>
    <property type="molecule type" value="Genomic_DNA"/>
</dbReference>
<evidence type="ECO:0000313" key="4">
    <source>
        <dbReference type="Proteomes" id="UP000772618"/>
    </source>
</evidence>
<feature type="repeat" description="TPR" evidence="1">
    <location>
        <begin position="98"/>
        <end position="131"/>
    </location>
</feature>
<protein>
    <submittedName>
        <fullName evidence="3">Tetratricopeptide repeat protein</fullName>
    </submittedName>
</protein>
<dbReference type="RefSeq" id="WP_254151634.1">
    <property type="nucleotide sequence ID" value="NZ_JAHESD010000002.1"/>
</dbReference>
<reference evidence="3 4" key="1">
    <citation type="submission" date="2021-05" db="EMBL/GenBank/DDBJ databases">
        <title>A Polyphasic approach of four new species of the genus Ohtaekwangia: Ohtaekwangia histidinii sp. nov., Ohtaekwangia cretensis sp. nov., Ohtaekwangia indiensis sp. nov., Ohtaekwangia reichenbachii sp. nov. from diverse environment.</title>
        <authorList>
            <person name="Octaviana S."/>
        </authorList>
    </citation>
    <scope>NUCLEOTIDE SEQUENCE [LARGE SCALE GENOMIC DNA]</scope>
    <source>
        <strain evidence="3 4">PWU20</strain>
    </source>
</reference>
<sequence>MKKFSVTLVLITFVMYSVTNAQETVFMLFKSDTKTADEQFDKGNYYEALRSYQKVLNKNSNANEVKLKLARCYYLLKKYNESVETLHTISEDVNQLPASDIFLYAEAQTSLGNYEKAIEAYRKYLIKSPGDDHALKKIWRLKNIKFLYEDSLMYAVRPVPFNSVYSEMCPFVNNNQLIFVSNRKGVQPVRKVDATSNSYFYKMFSTSLLADTILYSGTYQYSKPISFGREISSSFHDGPTSFYNNGKSIVFSSTSKNINTSGERTIQLFFAEYIIPPFFKNQSRRFIYSKQGSYGKELCSGQKWFRLPLHF</sequence>
<feature type="chain" id="PRO_5047054014" evidence="2">
    <location>
        <begin position="22"/>
        <end position="311"/>
    </location>
</feature>
<proteinExistence type="predicted"/>
<dbReference type="InterPro" id="IPR011659">
    <property type="entry name" value="WD40"/>
</dbReference>
<keyword evidence="2" id="KW-0732">Signal</keyword>
<keyword evidence="4" id="KW-1185">Reference proteome</keyword>
<dbReference type="Pfam" id="PF12895">
    <property type="entry name" value="ANAPC3"/>
    <property type="match status" value="1"/>
</dbReference>
<evidence type="ECO:0000313" key="3">
    <source>
        <dbReference type="EMBL" id="MBT1701938.1"/>
    </source>
</evidence>
<gene>
    <name evidence="3" type="ORF">KK060_01525</name>
</gene>
<dbReference type="Proteomes" id="UP000772618">
    <property type="component" value="Unassembled WGS sequence"/>
</dbReference>
<evidence type="ECO:0000256" key="1">
    <source>
        <dbReference type="PROSITE-ProRule" id="PRU00339"/>
    </source>
</evidence>
<organism evidence="3 4">
    <name type="scientific">Chryseosolibacter indicus</name>
    <dbReference type="NCBI Taxonomy" id="2782351"/>
    <lineage>
        <taxon>Bacteria</taxon>
        <taxon>Pseudomonadati</taxon>
        <taxon>Bacteroidota</taxon>
        <taxon>Cytophagia</taxon>
        <taxon>Cytophagales</taxon>
        <taxon>Chryseotaleaceae</taxon>
        <taxon>Chryseosolibacter</taxon>
    </lineage>
</organism>